<dbReference type="InterPro" id="IPR001660">
    <property type="entry name" value="SAM"/>
</dbReference>
<dbReference type="PANTHER" id="PTHR12515:SF5">
    <property type="entry name" value="PROTEIN SMAUG"/>
    <property type="match status" value="1"/>
</dbReference>
<dbReference type="Pfam" id="PF00536">
    <property type="entry name" value="SAM_1"/>
    <property type="match status" value="1"/>
</dbReference>
<keyword evidence="3" id="KW-0694">RNA-binding</keyword>
<evidence type="ECO:0000256" key="3">
    <source>
        <dbReference type="ARBA" id="ARBA00022884"/>
    </source>
</evidence>
<proteinExistence type="predicted"/>
<dbReference type="SUPFAM" id="SSF47769">
    <property type="entry name" value="SAM/Pointed domain"/>
    <property type="match status" value="1"/>
</dbReference>
<dbReference type="InterPro" id="IPR050897">
    <property type="entry name" value="SMAUG/VTS1_RNA-bind"/>
</dbReference>
<feature type="compositionally biased region" description="Low complexity" evidence="4">
    <location>
        <begin position="522"/>
        <end position="531"/>
    </location>
</feature>
<dbReference type="GO" id="GO:0003729">
    <property type="term" value="F:mRNA binding"/>
    <property type="evidence" value="ECO:0007669"/>
    <property type="project" value="TreeGrafter"/>
</dbReference>
<keyword evidence="6" id="KW-1185">Reference proteome</keyword>
<feature type="region of interest" description="Disordered" evidence="4">
    <location>
        <begin position="517"/>
        <end position="547"/>
    </location>
</feature>
<feature type="domain" description="SAM" evidence="5">
    <location>
        <begin position="116"/>
        <end position="179"/>
    </location>
</feature>
<evidence type="ECO:0000259" key="5">
    <source>
        <dbReference type="SMART" id="SM00454"/>
    </source>
</evidence>
<accession>A0AAF3EWD4</accession>
<dbReference type="Gene3D" id="1.10.150.50">
    <property type="entry name" value="Transcription Factor, Ets-1"/>
    <property type="match status" value="1"/>
</dbReference>
<evidence type="ECO:0000256" key="1">
    <source>
        <dbReference type="ARBA" id="ARBA00004496"/>
    </source>
</evidence>
<comment type="subcellular location">
    <subcellularLocation>
        <location evidence="1">Cytoplasm</location>
    </subcellularLocation>
</comment>
<dbReference type="WBParaSite" id="MBELARI_LOCUS18394">
    <property type="protein sequence ID" value="MBELARI_LOCUS18394"/>
    <property type="gene ID" value="MBELARI_LOCUS18394"/>
</dbReference>
<sequence>MQMKGNHDDSPLIERFNLLNLRPSMAPLASSIQGPSVSLPNHLLTQMPTCSQQAQMLPPQRPRINRGSSFTNRVNRVTDEYRSLVPKLSNLNFASTLPHRTTFHEVIPPFPGSDSMPTLGMRDVASWLKSLRLHKYTALFQEMAYDQMMSLDENTLEQRNVTKGARKKILQSIEKLIQRPAILRENEQMLFMGAGKRCVNCAIACLRQTLGTPIRPYGSINAESLDTPCIKIPDQNLPSMLCRLLFHVHCLVFCGGLQAGREDLEDEYLFMLLNVYDRILSNEAFTAAQKEQVLEWKKEARKFVSPAELRRHRVNTPHTTKCDSCLKENQERTRSEQRTIYRNLVSVRAIANLPSLPKGFFDLDLTAQYVVANQQLILLLMQGQQGLLQQQQQKEQEILNKRTQVFQPPPSTNYMNTFNQPQPPVRNSNHPLFGPQPQSRSGYGLGTPIESTLSTTPRPIQGQSSIHNQPRYFNEQPFTLPEVRQANSLFSDSLQMPIGTWNGAAAEEAKKRLYEPFSPCDSTSGYSSSGSERGGSRGSAASPESLHTQRRALHDTTPNLLKADIPQVDVNWIYGHGAH</sequence>
<evidence type="ECO:0000313" key="6">
    <source>
        <dbReference type="Proteomes" id="UP000887575"/>
    </source>
</evidence>
<dbReference type="GO" id="GO:0000932">
    <property type="term" value="C:P-body"/>
    <property type="evidence" value="ECO:0007669"/>
    <property type="project" value="TreeGrafter"/>
</dbReference>
<dbReference type="PANTHER" id="PTHR12515">
    <property type="entry name" value="STERILE ALPHA MOTIF DOMAIN CONTAINING PROTEIN 4-RELATED"/>
    <property type="match status" value="1"/>
</dbReference>
<dbReference type="Proteomes" id="UP000887575">
    <property type="component" value="Unassembled WGS sequence"/>
</dbReference>
<dbReference type="AlphaFoldDB" id="A0AAF3EWD4"/>
<evidence type="ECO:0000256" key="4">
    <source>
        <dbReference type="SAM" id="MobiDB-lite"/>
    </source>
</evidence>
<name>A0AAF3EWD4_9BILA</name>
<protein>
    <submittedName>
        <fullName evidence="7">SAM domain-containing protein</fullName>
    </submittedName>
</protein>
<keyword evidence="2" id="KW-0963">Cytoplasm</keyword>
<dbReference type="GO" id="GO:0000289">
    <property type="term" value="P:nuclear-transcribed mRNA poly(A) tail shortening"/>
    <property type="evidence" value="ECO:0007669"/>
    <property type="project" value="TreeGrafter"/>
</dbReference>
<evidence type="ECO:0000313" key="7">
    <source>
        <dbReference type="WBParaSite" id="MBELARI_LOCUS18394"/>
    </source>
</evidence>
<reference evidence="7" key="1">
    <citation type="submission" date="2024-02" db="UniProtKB">
        <authorList>
            <consortium name="WormBaseParasite"/>
        </authorList>
    </citation>
    <scope>IDENTIFICATION</scope>
</reference>
<dbReference type="SMART" id="SM00454">
    <property type="entry name" value="SAM"/>
    <property type="match status" value="1"/>
</dbReference>
<evidence type="ECO:0000256" key="2">
    <source>
        <dbReference type="ARBA" id="ARBA00022490"/>
    </source>
</evidence>
<dbReference type="InterPro" id="IPR013761">
    <property type="entry name" value="SAM/pointed_sf"/>
</dbReference>
<organism evidence="6 7">
    <name type="scientific">Mesorhabditis belari</name>
    <dbReference type="NCBI Taxonomy" id="2138241"/>
    <lineage>
        <taxon>Eukaryota</taxon>
        <taxon>Metazoa</taxon>
        <taxon>Ecdysozoa</taxon>
        <taxon>Nematoda</taxon>
        <taxon>Chromadorea</taxon>
        <taxon>Rhabditida</taxon>
        <taxon>Rhabditina</taxon>
        <taxon>Rhabditomorpha</taxon>
        <taxon>Rhabditoidea</taxon>
        <taxon>Rhabditidae</taxon>
        <taxon>Mesorhabditinae</taxon>
        <taxon>Mesorhabditis</taxon>
    </lineage>
</organism>